<dbReference type="STRING" id="1548547.BA177_07010"/>
<dbReference type="FunFam" id="3.40.50.300:FF:000006">
    <property type="entry name" value="DNA-binding transcriptional regulator NtrC"/>
    <property type="match status" value="1"/>
</dbReference>
<dbReference type="PROSITE" id="PS50110">
    <property type="entry name" value="RESPONSE_REGULATORY"/>
    <property type="match status" value="1"/>
</dbReference>
<reference evidence="11 12" key="1">
    <citation type="submission" date="2016-06" db="EMBL/GenBank/DDBJ databases">
        <title>Complete genome sequence of a deep-branching marine Gamma Proteobacterium Woeseia oceani type strain XK5.</title>
        <authorList>
            <person name="Mu D."/>
            <person name="Du Z."/>
        </authorList>
    </citation>
    <scope>NUCLEOTIDE SEQUENCE [LARGE SCALE GENOMIC DNA]</scope>
    <source>
        <strain evidence="11 12">XK5</strain>
    </source>
</reference>
<dbReference type="SMART" id="SM00448">
    <property type="entry name" value="REC"/>
    <property type="match status" value="1"/>
</dbReference>
<dbReference type="SUPFAM" id="SSF46689">
    <property type="entry name" value="Homeodomain-like"/>
    <property type="match status" value="1"/>
</dbReference>
<protein>
    <submittedName>
        <fullName evidence="11">Two-component system response regulator GlrR</fullName>
    </submittedName>
</protein>
<proteinExistence type="predicted"/>
<dbReference type="Pfam" id="PF00072">
    <property type="entry name" value="Response_reg"/>
    <property type="match status" value="1"/>
</dbReference>
<keyword evidence="1 8" id="KW-0597">Phosphoprotein</keyword>
<dbReference type="KEGG" id="woc:BA177_07010"/>
<evidence type="ECO:0000259" key="10">
    <source>
        <dbReference type="PROSITE" id="PS50110"/>
    </source>
</evidence>
<keyword evidence="12" id="KW-1185">Reference proteome</keyword>
<dbReference type="GO" id="GO:0003677">
    <property type="term" value="F:DNA binding"/>
    <property type="evidence" value="ECO:0007669"/>
    <property type="project" value="UniProtKB-KW"/>
</dbReference>
<dbReference type="InterPro" id="IPR025944">
    <property type="entry name" value="Sigma_54_int_dom_CS"/>
</dbReference>
<dbReference type="InterPro" id="IPR027417">
    <property type="entry name" value="P-loop_NTPase"/>
</dbReference>
<dbReference type="Pfam" id="PF00158">
    <property type="entry name" value="Sigma54_activat"/>
    <property type="match status" value="1"/>
</dbReference>
<evidence type="ECO:0000259" key="9">
    <source>
        <dbReference type="PROSITE" id="PS50045"/>
    </source>
</evidence>
<dbReference type="CDD" id="cd00009">
    <property type="entry name" value="AAA"/>
    <property type="match status" value="1"/>
</dbReference>
<feature type="modified residue" description="4-aspartylphosphate" evidence="8">
    <location>
        <position position="60"/>
    </location>
</feature>
<dbReference type="InterPro" id="IPR001789">
    <property type="entry name" value="Sig_transdc_resp-reg_receiver"/>
</dbReference>
<dbReference type="SUPFAM" id="SSF52540">
    <property type="entry name" value="P-loop containing nucleoside triphosphate hydrolases"/>
    <property type="match status" value="1"/>
</dbReference>
<name>A0A193LEQ7_9GAMM</name>
<dbReference type="Gene3D" id="3.40.50.300">
    <property type="entry name" value="P-loop containing nucleotide triphosphate hydrolases"/>
    <property type="match status" value="1"/>
</dbReference>
<evidence type="ECO:0000256" key="4">
    <source>
        <dbReference type="ARBA" id="ARBA00023012"/>
    </source>
</evidence>
<dbReference type="GO" id="GO:0005524">
    <property type="term" value="F:ATP binding"/>
    <property type="evidence" value="ECO:0007669"/>
    <property type="project" value="UniProtKB-KW"/>
</dbReference>
<evidence type="ECO:0000256" key="1">
    <source>
        <dbReference type="ARBA" id="ARBA00022553"/>
    </source>
</evidence>
<evidence type="ECO:0000256" key="8">
    <source>
        <dbReference type="PROSITE-ProRule" id="PRU00169"/>
    </source>
</evidence>
<accession>A0A193LEQ7</accession>
<keyword evidence="2" id="KW-0547">Nucleotide-binding</keyword>
<dbReference type="PANTHER" id="PTHR32071">
    <property type="entry name" value="TRANSCRIPTIONAL REGULATORY PROTEIN"/>
    <property type="match status" value="1"/>
</dbReference>
<dbReference type="InterPro" id="IPR003593">
    <property type="entry name" value="AAA+_ATPase"/>
</dbReference>
<gene>
    <name evidence="11" type="ORF">BA177_07010</name>
</gene>
<dbReference type="EMBL" id="CP016268">
    <property type="protein sequence ID" value="ANO50992.1"/>
    <property type="molecule type" value="Genomic_DNA"/>
</dbReference>
<dbReference type="InterPro" id="IPR011006">
    <property type="entry name" value="CheY-like_superfamily"/>
</dbReference>
<dbReference type="InterPro" id="IPR002078">
    <property type="entry name" value="Sigma_54_int"/>
</dbReference>
<dbReference type="SUPFAM" id="SSF52172">
    <property type="entry name" value="CheY-like"/>
    <property type="match status" value="1"/>
</dbReference>
<dbReference type="AlphaFoldDB" id="A0A193LEQ7"/>
<evidence type="ECO:0000256" key="6">
    <source>
        <dbReference type="ARBA" id="ARBA00023125"/>
    </source>
</evidence>
<dbReference type="PROSITE" id="PS00688">
    <property type="entry name" value="SIGMA54_INTERACT_3"/>
    <property type="match status" value="1"/>
</dbReference>
<evidence type="ECO:0000313" key="11">
    <source>
        <dbReference type="EMBL" id="ANO50992.1"/>
    </source>
</evidence>
<dbReference type="PANTHER" id="PTHR32071:SF116">
    <property type="entry name" value="TRANSCRIPTIONAL REGULATORY PROTEIN GLRR"/>
    <property type="match status" value="1"/>
</dbReference>
<dbReference type="InterPro" id="IPR025943">
    <property type="entry name" value="Sigma_54_int_dom_ATP-bd_2"/>
</dbReference>
<dbReference type="PROSITE" id="PS00675">
    <property type="entry name" value="SIGMA54_INTERACT_1"/>
    <property type="match status" value="1"/>
</dbReference>
<dbReference type="PROSITE" id="PS50045">
    <property type="entry name" value="SIGMA54_INTERACT_4"/>
    <property type="match status" value="1"/>
</dbReference>
<dbReference type="InterPro" id="IPR058031">
    <property type="entry name" value="AAA_lid_NorR"/>
</dbReference>
<feature type="domain" description="Sigma-54 factor interaction" evidence="9">
    <location>
        <begin position="143"/>
        <end position="372"/>
    </location>
</feature>
<evidence type="ECO:0000256" key="5">
    <source>
        <dbReference type="ARBA" id="ARBA00023015"/>
    </source>
</evidence>
<keyword evidence="5" id="KW-0805">Transcription regulation</keyword>
<dbReference type="GO" id="GO:0000160">
    <property type="term" value="P:phosphorelay signal transduction system"/>
    <property type="evidence" value="ECO:0007669"/>
    <property type="project" value="UniProtKB-KW"/>
</dbReference>
<organism evidence="11 12">
    <name type="scientific">Woeseia oceani</name>
    <dbReference type="NCBI Taxonomy" id="1548547"/>
    <lineage>
        <taxon>Bacteria</taxon>
        <taxon>Pseudomonadati</taxon>
        <taxon>Pseudomonadota</taxon>
        <taxon>Gammaproteobacteria</taxon>
        <taxon>Woeseiales</taxon>
        <taxon>Woeseiaceae</taxon>
        <taxon>Woeseia</taxon>
    </lineage>
</organism>
<dbReference type="Gene3D" id="1.10.10.60">
    <property type="entry name" value="Homeodomain-like"/>
    <property type="match status" value="1"/>
</dbReference>
<sequence>MASKNSTTKGRILLVDDDPGLLRLLSIRLRAEEYDVEAVESAEKALAVVNRFQPDLVITDLRMDKMDGIGLLKELQSRSPGLRVVIVTAHGTIPDAVTATQSGAFGFLTKPIDKDELMSAVERAMKISGSPMADVEDNWCEEIITRNPKLKEILAQAKMVAATDARVLINGESGTGKELLAQAIHRASPRRNKPFVAINCSAMAENLLESELFGHEKGAFTGATRSHKGLFQSAEGGTLLLDEIGDMPMRLQVKLLRVLQENQVRPVGSTEAIQVDVRIISATHRDLQDMMREGRFREDLYYRLNVVNINLPELDARREDIPLLVSHFLQQLAADGDTDRKVYAPEAVELLVTAEWPGNIRQLYNVVRQNVALSRSPVISGELVQTSLGEHAGKLASFSEARDEFTRNYLSQILQITGGNVSQAARLAKRNRTDFYKLLARHELNPDAFKVR</sequence>
<evidence type="ECO:0000256" key="3">
    <source>
        <dbReference type="ARBA" id="ARBA00022840"/>
    </source>
</evidence>
<evidence type="ECO:0000256" key="2">
    <source>
        <dbReference type="ARBA" id="ARBA00022741"/>
    </source>
</evidence>
<evidence type="ECO:0000313" key="12">
    <source>
        <dbReference type="Proteomes" id="UP000092695"/>
    </source>
</evidence>
<keyword evidence="3" id="KW-0067">ATP-binding</keyword>
<dbReference type="FunFam" id="3.40.50.2300:FF:000018">
    <property type="entry name" value="DNA-binding transcriptional regulator NtrC"/>
    <property type="match status" value="1"/>
</dbReference>
<evidence type="ECO:0000256" key="7">
    <source>
        <dbReference type="ARBA" id="ARBA00023163"/>
    </source>
</evidence>
<dbReference type="InterPro" id="IPR009057">
    <property type="entry name" value="Homeodomain-like_sf"/>
</dbReference>
<dbReference type="PROSITE" id="PS00676">
    <property type="entry name" value="SIGMA54_INTERACT_2"/>
    <property type="match status" value="1"/>
</dbReference>
<dbReference type="Gene3D" id="1.10.8.60">
    <property type="match status" value="1"/>
</dbReference>
<feature type="domain" description="Response regulatory" evidence="10">
    <location>
        <begin position="11"/>
        <end position="125"/>
    </location>
</feature>
<dbReference type="OrthoDB" id="9804019at2"/>
<dbReference type="InterPro" id="IPR025662">
    <property type="entry name" value="Sigma_54_int_dom_ATP-bd_1"/>
</dbReference>
<dbReference type="SMART" id="SM00382">
    <property type="entry name" value="AAA"/>
    <property type="match status" value="1"/>
</dbReference>
<dbReference type="Proteomes" id="UP000092695">
    <property type="component" value="Chromosome"/>
</dbReference>
<dbReference type="Pfam" id="PF25601">
    <property type="entry name" value="AAA_lid_14"/>
    <property type="match status" value="1"/>
</dbReference>
<keyword evidence="7" id="KW-0804">Transcription</keyword>
<dbReference type="RefSeq" id="WP_068614713.1">
    <property type="nucleotide sequence ID" value="NZ_CP016268.1"/>
</dbReference>
<keyword evidence="4" id="KW-0902">Two-component regulatory system</keyword>
<dbReference type="Gene3D" id="3.40.50.2300">
    <property type="match status" value="1"/>
</dbReference>
<keyword evidence="6" id="KW-0238">DNA-binding</keyword>
<dbReference type="GO" id="GO:0006355">
    <property type="term" value="P:regulation of DNA-templated transcription"/>
    <property type="evidence" value="ECO:0007669"/>
    <property type="project" value="InterPro"/>
</dbReference>